<dbReference type="HAMAP" id="MF_00265">
    <property type="entry name" value="VapC_Nob1"/>
    <property type="match status" value="1"/>
</dbReference>
<reference evidence="7 8" key="1">
    <citation type="submission" date="2023-08" db="EMBL/GenBank/DDBJ databases">
        <title>Pathogen: clinical or host-associated sample.</title>
        <authorList>
            <person name="Hergert J."/>
            <person name="Casey R."/>
            <person name="Wagner J."/>
            <person name="Young E.L."/>
            <person name="Oakeson K.F."/>
        </authorList>
    </citation>
    <scope>NUCLEOTIDE SEQUENCE [LARGE SCALE GENOMIC DNA]</scope>
    <source>
        <strain evidence="7 8">1760953</strain>
        <plasmid evidence="7 8">unnamed5</plasmid>
    </source>
</reference>
<evidence type="ECO:0000256" key="4">
    <source>
        <dbReference type="ARBA" id="ARBA00022801"/>
    </source>
</evidence>
<keyword evidence="2 5" id="KW-0540">Nuclease</keyword>
<keyword evidence="7" id="KW-0614">Plasmid</keyword>
<evidence type="ECO:0000256" key="3">
    <source>
        <dbReference type="ARBA" id="ARBA00022723"/>
    </source>
</evidence>
<keyword evidence="1 5" id="KW-1277">Toxin-antitoxin system</keyword>
<evidence type="ECO:0000256" key="5">
    <source>
        <dbReference type="HAMAP-Rule" id="MF_00265"/>
    </source>
</evidence>
<dbReference type="GO" id="GO:0016787">
    <property type="term" value="F:hydrolase activity"/>
    <property type="evidence" value="ECO:0007669"/>
    <property type="project" value="UniProtKB-KW"/>
</dbReference>
<sequence>MYLDASATISILTKEDDAGYLVAKLERATKPIYCSSMTVFEAVISLARRIANEQHGNQAPIPPAVIDEAQRHVDALLEALRVRELTISGTTHRKAVEAARTYGKFVAHPARLNMGDCFVYACAKEYRLPLLFKGDDFSRTDIEIA</sequence>
<dbReference type="Proteomes" id="UP001234585">
    <property type="component" value="Plasmid unnamed5"/>
</dbReference>
<dbReference type="InterPro" id="IPR029060">
    <property type="entry name" value="PIN-like_dom_sf"/>
</dbReference>
<geneLocation type="plasmid" evidence="7 8">
    <name>unnamed5</name>
</geneLocation>
<comment type="similarity">
    <text evidence="5">Belongs to the PINc/VapC protein family.</text>
</comment>
<feature type="binding site" evidence="5">
    <location>
        <position position="116"/>
    </location>
    <ligand>
        <name>Mg(2+)</name>
        <dbReference type="ChEBI" id="CHEBI:18420"/>
    </ligand>
</feature>
<keyword evidence="5" id="KW-0800">Toxin</keyword>
<keyword evidence="5" id="KW-0460">Magnesium</keyword>
<dbReference type="Gene3D" id="3.40.50.1010">
    <property type="entry name" value="5'-nuclease"/>
    <property type="match status" value="1"/>
</dbReference>
<dbReference type="AlphaFoldDB" id="A0AA50CQW0"/>
<keyword evidence="8" id="KW-1185">Reference proteome</keyword>
<dbReference type="GO" id="GO:0000287">
    <property type="term" value="F:magnesium ion binding"/>
    <property type="evidence" value="ECO:0007669"/>
    <property type="project" value="UniProtKB-UniRule"/>
</dbReference>
<feature type="domain" description="PIN" evidence="6">
    <location>
        <begin position="1"/>
        <end position="141"/>
    </location>
</feature>
<comment type="function">
    <text evidence="5">Toxic component of a toxin-antitoxin (TA) system. An RNase.</text>
</comment>
<dbReference type="Pfam" id="PF01850">
    <property type="entry name" value="PIN"/>
    <property type="match status" value="1"/>
</dbReference>
<evidence type="ECO:0000313" key="8">
    <source>
        <dbReference type="Proteomes" id="UP001234585"/>
    </source>
</evidence>
<proteinExistence type="inferred from homology"/>
<dbReference type="RefSeq" id="WP_306041428.1">
    <property type="nucleotide sequence ID" value="NZ_CP132307.1"/>
</dbReference>
<evidence type="ECO:0000256" key="1">
    <source>
        <dbReference type="ARBA" id="ARBA00022649"/>
    </source>
</evidence>
<dbReference type="InterPro" id="IPR022907">
    <property type="entry name" value="VapC_family"/>
</dbReference>
<dbReference type="EC" id="3.1.-.-" evidence="5"/>
<dbReference type="EMBL" id="CP132307">
    <property type="protein sequence ID" value="WLS01131.1"/>
    <property type="molecule type" value="Genomic_DNA"/>
</dbReference>
<dbReference type="InterPro" id="IPR002716">
    <property type="entry name" value="PIN_dom"/>
</dbReference>
<organism evidence="7 8">
    <name type="scientific">Shinella sumterensis</name>
    <dbReference type="NCBI Taxonomy" id="1967501"/>
    <lineage>
        <taxon>Bacteria</taxon>
        <taxon>Pseudomonadati</taxon>
        <taxon>Pseudomonadota</taxon>
        <taxon>Alphaproteobacteria</taxon>
        <taxon>Hyphomicrobiales</taxon>
        <taxon>Rhizobiaceae</taxon>
        <taxon>Shinella</taxon>
    </lineage>
</organism>
<dbReference type="GO" id="GO:0090729">
    <property type="term" value="F:toxin activity"/>
    <property type="evidence" value="ECO:0007669"/>
    <property type="project" value="UniProtKB-KW"/>
</dbReference>
<evidence type="ECO:0000256" key="2">
    <source>
        <dbReference type="ARBA" id="ARBA00022722"/>
    </source>
</evidence>
<keyword evidence="4 5" id="KW-0378">Hydrolase</keyword>
<accession>A0AA50CQW0</accession>
<dbReference type="CDD" id="cd09871">
    <property type="entry name" value="PIN_MtVapC28-VapC30-like"/>
    <property type="match status" value="1"/>
</dbReference>
<comment type="cofactor">
    <cofactor evidence="5">
        <name>Mg(2+)</name>
        <dbReference type="ChEBI" id="CHEBI:18420"/>
    </cofactor>
</comment>
<keyword evidence="3 5" id="KW-0479">Metal-binding</keyword>
<dbReference type="GO" id="GO:0004540">
    <property type="term" value="F:RNA nuclease activity"/>
    <property type="evidence" value="ECO:0007669"/>
    <property type="project" value="InterPro"/>
</dbReference>
<protein>
    <recommendedName>
        <fullName evidence="5">Ribonuclease VapC</fullName>
        <shortName evidence="5">RNase VapC</shortName>
        <ecNumber evidence="5">3.1.-.-</ecNumber>
    </recommendedName>
    <alternativeName>
        <fullName evidence="5">Toxin VapC</fullName>
    </alternativeName>
</protein>
<evidence type="ECO:0000313" key="7">
    <source>
        <dbReference type="EMBL" id="WLS01131.1"/>
    </source>
</evidence>
<feature type="binding site" evidence="5">
    <location>
        <position position="4"/>
    </location>
    <ligand>
        <name>Mg(2+)</name>
        <dbReference type="ChEBI" id="CHEBI:18420"/>
    </ligand>
</feature>
<evidence type="ECO:0000259" key="6">
    <source>
        <dbReference type="Pfam" id="PF01850"/>
    </source>
</evidence>
<name>A0AA50CQW0_9HYPH</name>
<dbReference type="SUPFAM" id="SSF88723">
    <property type="entry name" value="PIN domain-like"/>
    <property type="match status" value="1"/>
</dbReference>
<gene>
    <name evidence="5" type="primary">vapC</name>
    <name evidence="7" type="ORF">Q9313_27515</name>
</gene>